<evidence type="ECO:0000256" key="3">
    <source>
        <dbReference type="SAM" id="MobiDB-lite"/>
    </source>
</evidence>
<evidence type="ECO:0000313" key="9">
    <source>
        <dbReference type="Proteomes" id="UP000242875"/>
    </source>
</evidence>
<feature type="compositionally biased region" description="Basic residues" evidence="3">
    <location>
        <begin position="1667"/>
        <end position="1679"/>
    </location>
</feature>
<feature type="coiled-coil region" evidence="2">
    <location>
        <begin position="1446"/>
        <end position="1473"/>
    </location>
</feature>
<keyword evidence="4" id="KW-0472">Membrane</keyword>
<dbReference type="InterPro" id="IPR010473">
    <property type="entry name" value="GTPase-bd"/>
</dbReference>
<feature type="region of interest" description="Disordered" evidence="3">
    <location>
        <begin position="215"/>
        <end position="236"/>
    </location>
</feature>
<dbReference type="Pfam" id="PF06367">
    <property type="entry name" value="Drf_FH3"/>
    <property type="match status" value="1"/>
</dbReference>
<dbReference type="Gene3D" id="1.25.10.10">
    <property type="entry name" value="Leucine-rich Repeat Variant"/>
    <property type="match status" value="1"/>
</dbReference>
<proteinExistence type="inferred from homology"/>
<dbReference type="SUPFAM" id="SSF101447">
    <property type="entry name" value="Formin homology 2 domain (FH2 domain)"/>
    <property type="match status" value="1"/>
</dbReference>
<evidence type="ECO:0000259" key="6">
    <source>
        <dbReference type="PROSITE" id="PS51232"/>
    </source>
</evidence>
<gene>
    <name evidence="8" type="ORF">BZG36_03344</name>
</gene>
<feature type="compositionally biased region" description="Basic and acidic residues" evidence="3">
    <location>
        <begin position="1031"/>
        <end position="1048"/>
    </location>
</feature>
<feature type="domain" description="FH2" evidence="7">
    <location>
        <begin position="1145"/>
        <end position="1568"/>
    </location>
</feature>
<dbReference type="Pfam" id="PF06371">
    <property type="entry name" value="Drf_GBD"/>
    <property type="match status" value="1"/>
</dbReference>
<feature type="transmembrane region" description="Helical" evidence="4">
    <location>
        <begin position="126"/>
        <end position="144"/>
    </location>
</feature>
<keyword evidence="4" id="KW-1133">Transmembrane helix</keyword>
<dbReference type="InterPro" id="IPR015425">
    <property type="entry name" value="FH2_Formin"/>
</dbReference>
<evidence type="ECO:0000259" key="7">
    <source>
        <dbReference type="PROSITE" id="PS51444"/>
    </source>
</evidence>
<dbReference type="InterPro" id="IPR012098">
    <property type="entry name" value="SND3_fun"/>
</dbReference>
<dbReference type="GO" id="GO:0005783">
    <property type="term" value="C:endoplasmic reticulum"/>
    <property type="evidence" value="ECO:0007669"/>
    <property type="project" value="InterPro"/>
</dbReference>
<dbReference type="SMART" id="SM00498">
    <property type="entry name" value="FH2"/>
    <property type="match status" value="1"/>
</dbReference>
<comment type="caution">
    <text evidence="8">The sequence shown here is derived from an EMBL/GenBank/DDBJ whole genome shotgun (WGS) entry which is preliminary data.</text>
</comment>
<feature type="compositionally biased region" description="Basic and acidic residues" evidence="3">
    <location>
        <begin position="947"/>
        <end position="962"/>
    </location>
</feature>
<feature type="compositionally biased region" description="Low complexity" evidence="3">
    <location>
        <begin position="1064"/>
        <end position="1075"/>
    </location>
</feature>
<dbReference type="PROSITE" id="PS51444">
    <property type="entry name" value="FH2"/>
    <property type="match status" value="1"/>
</dbReference>
<dbReference type="SMART" id="SM01140">
    <property type="entry name" value="Drf_GBD"/>
    <property type="match status" value="1"/>
</dbReference>
<evidence type="ECO:0008006" key="10">
    <source>
        <dbReference type="Google" id="ProtNLM"/>
    </source>
</evidence>
<dbReference type="OrthoDB" id="1104827at2759"/>
<feature type="coiled-coil region" evidence="2">
    <location>
        <begin position="1549"/>
        <end position="1619"/>
    </location>
</feature>
<feature type="region of interest" description="Disordered" evidence="3">
    <location>
        <begin position="1642"/>
        <end position="1687"/>
    </location>
</feature>
<feature type="compositionally biased region" description="Pro residues" evidence="3">
    <location>
        <begin position="1049"/>
        <end position="1063"/>
    </location>
</feature>
<evidence type="ECO:0000313" key="8">
    <source>
        <dbReference type="EMBL" id="OZJ02756.1"/>
    </source>
</evidence>
<dbReference type="GO" id="GO:0015629">
    <property type="term" value="C:actin cytoskeleton"/>
    <property type="evidence" value="ECO:0007669"/>
    <property type="project" value="UniProtKB-ARBA"/>
</dbReference>
<accession>A0A261XWK6</accession>
<dbReference type="SUPFAM" id="SSF48371">
    <property type="entry name" value="ARM repeat"/>
    <property type="match status" value="1"/>
</dbReference>
<dbReference type="GO" id="GO:0051017">
    <property type="term" value="P:actin filament bundle assembly"/>
    <property type="evidence" value="ECO:0007669"/>
    <property type="project" value="TreeGrafter"/>
</dbReference>
<dbReference type="PROSITE" id="PS51232">
    <property type="entry name" value="GBD_FH3"/>
    <property type="match status" value="1"/>
</dbReference>
<dbReference type="InterPro" id="IPR010472">
    <property type="entry name" value="FH3_dom"/>
</dbReference>
<evidence type="ECO:0000256" key="4">
    <source>
        <dbReference type="SAM" id="Phobius"/>
    </source>
</evidence>
<dbReference type="Proteomes" id="UP000242875">
    <property type="component" value="Unassembled WGS sequence"/>
</dbReference>
<keyword evidence="9" id="KW-1185">Reference proteome</keyword>
<sequence length="1687" mass="189226">MAGPPAILSNPMFNMVLTLGCVQLAKPLDMNDPDIIFYLRVTYVVAQLAIVAFYYLIIALAKKKNGSILNLDPPGPQILNKNILDTTPLRYVEPAKPSLSNPSPDSNGELISTTHRDYDIAETKKLITSSLTGIAMIGFLHLQFKFVQPLLIQSILPIKNAVLSKPARIYLWGEKAEGDLKRPFKVDNPLAAFGGGEGPKTDAASIKKAERNTAHNIPQYALGAQPNMSPTPGREFSYEQRYGTYSSITSGLLEDNDMLSMRSTRSSSTDPSRPSLTTSNYSSDYGDYPNGGPMTPSSMGVSGFSAMAYNGMERPSDAEVERLFDEMMIRRGITDSHKLTSFTSWPIEKKWLMVSQDKEADKLAHGSTATPVLPRRGTSAQETAFAAYNARSDDKSTPEWYIKRFMDPDLRNLTPKVVAHLAVSLRTMQLSWVRHFIESRGLQVISNALGHLNRRDPKREGDLAMEVEIIKCLKSLLNNRWGAREAVEFPQCIYNITASIKSPPWATRKLVCEVLTFICYCDGPDDKTGHEHVLKGMDLLRENKREYGRFDAWLRLWEQTIDGRGRLGSLVGASEEIKKLGVQNAPDNHLMEYALSNMILVNSIIGTVDDVELRFNLRNQMNACGLQRILEKMENFNYDLMARQLSAFRNLEDADKEEFMEYYNQKILNDMTDPYDVFQVVLSNVEGTRAYDFFLSALQHMLLIKDEGEPKVRYFQLFDHIVTQVVLDRKGLTDDFATNYGMSVGNLIAKFAEQDQVEAALEEARQAREAAVKAIKDRQELELEVSLKGDGLVGELKAKTNSLEDLLRISRHTIATLQEKLRDLQSEYHKNLAIMDSQMKHFYETIKRLNGEGDDPVNSSDTLFTTNRKELVKAYDRLKAQQALEGHPRDATQNDENSIPIAQGLSEAFKQQLQSAIAGSGPPAFAIPGQGPSVGVLGSAKRHHTGQRKEKMLEDTSKHEEAAAEEVQSPTVQLPIEVKPVFDNLVQQTSQEVDDDSDGEADKPLTGLAAALQERLRKRAGGKGSFGGFKITDEPAEENRPKDGEPKASKPPPPPPPPPPPQSSQPMRSPPIGDAAPPPPPPPSFGAVIAPMGAPTPPPPPPPGTTLHAPPLPPSAPSTSTAPIPPPPPTFTNTANQALPLLNRKSVQYQAKGKLKGLQWEKIAKSAAEKTVFGKQFLDEKAFAEQLQKGGIFENMEDLFAQKPSPAKVKIKKERKQEISVIDPKKAYNMNITMLVKFKHISFAEVRRRILSVDESFCTEVLLTNLHNNMITPEEIGRLSVYSHGSEDELENLAGPDLFCLEMMKVYRYKERIENMLFQVTFDEKLTHLKTSIKSVLDASVQLKESKPFSNLLQVLLRVKLEQKFVLNPVQMILFCGNYMNGSSFQGGAFGFKIASINKLVDTKATQSSSTTLLHFLVEMVETNYPDILNFIDDLKDTGAACRVIRDELILEYNQLRSGLEQLTSELENHYNDDDEREDNDLFAIKLGEFRDRAVSAMEDLETTYTSMDVAYRDCVAYFGEDPTTMKPDEFFSIFKAFTASWEKAMGDNSVSRKKKEQAERAKKIEEEQKERIRLRKAQKHNVDISDQDRQDEDDKYIMDNLLEKLRAGEVEANTKKREARSIRERRIGRSDSVVLKAEDLLKDIQKDDDSPPRSRDGREAREGLKSRRSGSRPRRSSVRRLEEKEE</sequence>
<keyword evidence="2" id="KW-0175">Coiled coil</keyword>
<dbReference type="PANTHER" id="PTHR47102">
    <property type="entry name" value="PROTEIN BNI1"/>
    <property type="match status" value="1"/>
</dbReference>
<dbReference type="PANTHER" id="PTHR47102:SF2">
    <property type="entry name" value="PROTEIN BNI1"/>
    <property type="match status" value="1"/>
</dbReference>
<dbReference type="Gene3D" id="1.20.58.630">
    <property type="match status" value="1"/>
</dbReference>
<evidence type="ECO:0000259" key="5">
    <source>
        <dbReference type="PROSITE" id="PS51231"/>
    </source>
</evidence>
<dbReference type="InterPro" id="IPR011989">
    <property type="entry name" value="ARM-like"/>
</dbReference>
<dbReference type="GO" id="GO:0031267">
    <property type="term" value="F:small GTPase binding"/>
    <property type="evidence" value="ECO:0007669"/>
    <property type="project" value="InterPro"/>
</dbReference>
<protein>
    <recommendedName>
        <fullName evidence="10">FH2 domain-containing protein</fullName>
    </recommendedName>
</protein>
<evidence type="ECO:0000256" key="2">
    <source>
        <dbReference type="SAM" id="Coils"/>
    </source>
</evidence>
<dbReference type="InterPro" id="IPR042201">
    <property type="entry name" value="FH2_Formin_sf"/>
</dbReference>
<feature type="domain" description="DAD" evidence="5">
    <location>
        <begin position="1592"/>
        <end position="1628"/>
    </location>
</feature>
<name>A0A261XWK6_9FUNG</name>
<dbReference type="GO" id="GO:0045047">
    <property type="term" value="P:protein targeting to ER"/>
    <property type="evidence" value="ECO:0007669"/>
    <property type="project" value="InterPro"/>
</dbReference>
<dbReference type="GO" id="GO:0043332">
    <property type="term" value="C:mating projection tip"/>
    <property type="evidence" value="ECO:0007669"/>
    <property type="project" value="TreeGrafter"/>
</dbReference>
<dbReference type="InterPro" id="IPR014767">
    <property type="entry name" value="DAD_dom"/>
</dbReference>
<dbReference type="Gene3D" id="1.20.58.2220">
    <property type="entry name" value="Formin, FH2 domain"/>
    <property type="match status" value="1"/>
</dbReference>
<dbReference type="SMART" id="SM01139">
    <property type="entry name" value="Drf_FH3"/>
    <property type="match status" value="1"/>
</dbReference>
<feature type="compositionally biased region" description="Low complexity" evidence="3">
    <location>
        <begin position="261"/>
        <end position="279"/>
    </location>
</feature>
<feature type="transmembrane region" description="Helical" evidence="4">
    <location>
        <begin position="35"/>
        <end position="57"/>
    </location>
</feature>
<dbReference type="InterPro" id="IPR016024">
    <property type="entry name" value="ARM-type_fold"/>
</dbReference>
<feature type="region of interest" description="Disordered" evidence="3">
    <location>
        <begin position="920"/>
        <end position="972"/>
    </location>
</feature>
<dbReference type="GO" id="GO:1903475">
    <property type="term" value="P:mitotic actomyosin contractile ring assembly"/>
    <property type="evidence" value="ECO:0007669"/>
    <property type="project" value="TreeGrafter"/>
</dbReference>
<dbReference type="EMBL" id="MVBO01000127">
    <property type="protein sequence ID" value="OZJ02756.1"/>
    <property type="molecule type" value="Genomic_DNA"/>
</dbReference>
<dbReference type="GO" id="GO:0005938">
    <property type="term" value="C:cell cortex"/>
    <property type="evidence" value="ECO:0007669"/>
    <property type="project" value="UniProtKB-ARBA"/>
</dbReference>
<feature type="compositionally biased region" description="Basic and acidic residues" evidence="3">
    <location>
        <begin position="1642"/>
        <end position="1666"/>
    </location>
</feature>
<dbReference type="GO" id="GO:0003779">
    <property type="term" value="F:actin binding"/>
    <property type="evidence" value="ECO:0007669"/>
    <property type="project" value="InterPro"/>
</dbReference>
<evidence type="ECO:0000256" key="1">
    <source>
        <dbReference type="ARBA" id="ARBA00037935"/>
    </source>
</evidence>
<dbReference type="Pfam" id="PF10032">
    <property type="entry name" value="Pho88"/>
    <property type="match status" value="1"/>
</dbReference>
<dbReference type="InterPro" id="IPR014768">
    <property type="entry name" value="GBD/FH3_dom"/>
</dbReference>
<feature type="domain" description="GBD/FH3" evidence="6">
    <location>
        <begin position="312"/>
        <end position="733"/>
    </location>
</feature>
<dbReference type="GO" id="GO:0051016">
    <property type="term" value="P:barbed-end actin filament capping"/>
    <property type="evidence" value="ECO:0007669"/>
    <property type="project" value="TreeGrafter"/>
</dbReference>
<dbReference type="GO" id="GO:0032153">
    <property type="term" value="C:cell division site"/>
    <property type="evidence" value="ECO:0007669"/>
    <property type="project" value="UniProtKB-ARBA"/>
</dbReference>
<reference evidence="8 9" key="1">
    <citation type="journal article" date="2017" name="Mycologia">
        <title>Bifiguratus adelaidae, gen. et sp. nov., a new member of Mucoromycotina in endophytic and soil-dwelling habitats.</title>
        <authorList>
            <person name="Torres-Cruz T.J."/>
            <person name="Billingsley Tobias T.L."/>
            <person name="Almatruk M."/>
            <person name="Hesse C."/>
            <person name="Kuske C.R."/>
            <person name="Desiro A."/>
            <person name="Benucci G.M."/>
            <person name="Bonito G."/>
            <person name="Stajich J.E."/>
            <person name="Dunlap C."/>
            <person name="Arnold A.E."/>
            <person name="Porras-Alfaro A."/>
        </authorList>
    </citation>
    <scope>NUCLEOTIDE SEQUENCE [LARGE SCALE GENOMIC DNA]</scope>
    <source>
        <strain evidence="8 9">AZ0501</strain>
    </source>
</reference>
<dbReference type="InterPro" id="IPR051661">
    <property type="entry name" value="Actin_filament_regulator"/>
</dbReference>
<dbReference type="Gene3D" id="6.10.30.50">
    <property type="match status" value="1"/>
</dbReference>
<feature type="region of interest" description="Disordered" evidence="3">
    <location>
        <begin position="1019"/>
        <end position="1135"/>
    </location>
</feature>
<keyword evidence="4" id="KW-0812">Transmembrane</keyword>
<comment type="similarity">
    <text evidence="1">Belongs to the formin homology family. BNI1 subfamily.</text>
</comment>
<organism evidence="8 9">
    <name type="scientific">Bifiguratus adelaidae</name>
    <dbReference type="NCBI Taxonomy" id="1938954"/>
    <lineage>
        <taxon>Eukaryota</taxon>
        <taxon>Fungi</taxon>
        <taxon>Fungi incertae sedis</taxon>
        <taxon>Mucoromycota</taxon>
        <taxon>Mucoromycotina</taxon>
        <taxon>Endogonomycetes</taxon>
        <taxon>Endogonales</taxon>
        <taxon>Endogonales incertae sedis</taxon>
        <taxon>Bifiguratus</taxon>
    </lineage>
</organism>
<dbReference type="PROSITE" id="PS51231">
    <property type="entry name" value="DAD"/>
    <property type="match status" value="1"/>
</dbReference>
<dbReference type="Gene3D" id="1.10.238.150">
    <property type="entry name" value="Formin, FH3 diaphanous domain"/>
    <property type="match status" value="1"/>
</dbReference>
<feature type="coiled-coil region" evidence="2">
    <location>
        <begin position="754"/>
        <end position="827"/>
    </location>
</feature>
<dbReference type="Pfam" id="PF02181">
    <property type="entry name" value="FH2"/>
    <property type="match status" value="2"/>
</dbReference>
<feature type="region of interest" description="Disordered" evidence="3">
    <location>
        <begin position="261"/>
        <end position="296"/>
    </location>
</feature>
<feature type="compositionally biased region" description="Pro residues" evidence="3">
    <location>
        <begin position="1094"/>
        <end position="1116"/>
    </location>
</feature>